<feature type="compositionally biased region" description="Basic and acidic residues" evidence="5">
    <location>
        <begin position="586"/>
        <end position="604"/>
    </location>
</feature>
<keyword evidence="2 6" id="KW-0732">Signal</keyword>
<evidence type="ECO:0000256" key="1">
    <source>
        <dbReference type="ARBA" id="ARBA00022656"/>
    </source>
</evidence>
<sequence>MRSRWTLLVLSWIPLLLWANAAAAGEPFDVFRGDSRPPDVLEAEGGFLPSINPAPTDLYSLAKHLDYYKEPYGRVVTPYISTTKDLTTALQYSRKRAASTTGFTYVYRISTTPHIFDAAQSLSLFRHQEMAKEVSEYDALGGILWQQVRGYYKIPLGASEEAINNILADPEKIFNTNAQYDIRFDKYYASSGQPQLDGSHGENTYENAREFMSRPGVGDVVGWQGDFPLFKDPLFDQRAIKEKVSAEAAKDATTQASAASKEAKKALEAVKKTKDATTALAEADMAVKAAKLSVQSAKKVATIAQEHITIKTDTYNEAKQSAMQAREAAAEAIKEANYKAAQSYVREATNLAKTKTPESARQAIQKVRQIADLKTTIKARIIALSLTMDEVRQALDQERGKWAMVTSDNVPRQIPSEDSILASNREYYDMALNSEFKFLQHEHDKLRVAMEDLLRLEAKAEAATKTSRQILEKEKPATAHGDMDTAGKAVGGVAAGIGAVAGSAGLTKAAGSVGADIADRVPLVGAGAGERTPVAPAEVDSVLADIKNQVAVEAAPAPPSEPPSRSVACATLGKREIFCLDVEDESSLRPGEEGGKGKTKSPVEKAKPIEMTPARQSELMALAETISEKEFNSIAKKNGLQAVVERRWKTTLPEARVKVLGYQKMSLHVSPVTAQRLGVSVKVGTGALAAVGVGLYVKGVVDAFTTETTKWEKTAAVTAIVPFVGCVTNLVAQTEKENPEANAALIGVDTSLCLLGDMLLLGGWTAPLGIIVHLVRYLIQFFEAPPSLPSYKEVTEMRDKPWRSFLDEHLTRNIASKSWRDKLEGALTVHALEIWSQACDRVGILKAGSQLISDAAEGMSQTHHVRRDGDLETNADTDLSQIQAEIEPAIAKIWQEADDSIVSLQRQYLLSLPNSLRDDLEVSITATAKDYNEKFIVQLNSEDTIRKYPGYSKAIAWLYTEKTVYSDSRSQMEKFGNQLRDDLPPLPSYFTLAYFVGVAAGVEDPPPPKIDPHGGPGFATFMPAEPEDWKCVVNSTTIDPARYYREKTGGDNQRVLVQQTVDVVYHLLGKLEESRLSTEIPGLTDAREFQMLLAMYIGNTFADWKEAQGNRVGYIHDDYVHDMPAFINRVYDIPVSVAAEHILNL</sequence>
<proteinExistence type="predicted"/>
<feature type="signal peptide" evidence="6">
    <location>
        <begin position="1"/>
        <end position="23"/>
    </location>
</feature>
<dbReference type="Proteomes" id="UP000317257">
    <property type="component" value="Unassembled WGS sequence"/>
</dbReference>
<dbReference type="SUPFAM" id="SSF56399">
    <property type="entry name" value="ADP-ribosylation"/>
    <property type="match status" value="1"/>
</dbReference>
<dbReference type="Gene3D" id="3.90.210.10">
    <property type="entry name" value="Heat-Labile Enterotoxin, subunit A"/>
    <property type="match status" value="1"/>
</dbReference>
<evidence type="ECO:0000256" key="4">
    <source>
        <dbReference type="ARBA" id="ARBA00023157"/>
    </source>
</evidence>
<keyword evidence="1" id="KW-0800">Toxin</keyword>
<evidence type="ECO:0000256" key="5">
    <source>
        <dbReference type="SAM" id="MobiDB-lite"/>
    </source>
</evidence>
<dbReference type="GO" id="GO:0090729">
    <property type="term" value="F:toxin activity"/>
    <property type="evidence" value="ECO:0007669"/>
    <property type="project" value="UniProtKB-KW"/>
</dbReference>
<dbReference type="InterPro" id="IPR001144">
    <property type="entry name" value="Enterotoxin_A"/>
</dbReference>
<name>A0A5C6GP95_METRR</name>
<keyword evidence="3" id="KW-0843">Virulence</keyword>
<protein>
    <recommendedName>
        <fullName evidence="9">Heat-labile enterotoxin, A chain</fullName>
    </recommendedName>
</protein>
<reference evidence="8" key="1">
    <citation type="submission" date="2018-12" db="EMBL/GenBank/DDBJ databases">
        <title>The complete genome of Metarhizium rileyi, a key fungal pathogen of Lepidoptera.</title>
        <authorList>
            <person name="Binneck E."/>
            <person name="Lastra C.C.L."/>
            <person name="Sosa-Gomez D.R."/>
        </authorList>
    </citation>
    <scope>NUCLEOTIDE SEQUENCE [LARGE SCALE GENOMIC DNA]</scope>
    <source>
        <strain evidence="8">Cep018-CH2</strain>
    </source>
</reference>
<evidence type="ECO:0000256" key="6">
    <source>
        <dbReference type="SAM" id="SignalP"/>
    </source>
</evidence>
<accession>A0A5C6GP95</accession>
<evidence type="ECO:0000256" key="2">
    <source>
        <dbReference type="ARBA" id="ARBA00022729"/>
    </source>
</evidence>
<dbReference type="Pfam" id="PF01375">
    <property type="entry name" value="Enterotoxin_a"/>
    <property type="match status" value="1"/>
</dbReference>
<comment type="caution">
    <text evidence="7">The sequence shown here is derived from an EMBL/GenBank/DDBJ whole genome shotgun (WGS) entry which is preliminary data.</text>
</comment>
<dbReference type="AlphaFoldDB" id="A0A5C6GP95"/>
<evidence type="ECO:0000313" key="8">
    <source>
        <dbReference type="Proteomes" id="UP000317257"/>
    </source>
</evidence>
<organism evidence="7 8">
    <name type="scientific">Metarhizium rileyi (strain RCEF 4871)</name>
    <name type="common">Nomuraea rileyi</name>
    <dbReference type="NCBI Taxonomy" id="1649241"/>
    <lineage>
        <taxon>Eukaryota</taxon>
        <taxon>Fungi</taxon>
        <taxon>Dikarya</taxon>
        <taxon>Ascomycota</taxon>
        <taxon>Pezizomycotina</taxon>
        <taxon>Sordariomycetes</taxon>
        <taxon>Hypocreomycetidae</taxon>
        <taxon>Hypocreales</taxon>
        <taxon>Clavicipitaceae</taxon>
        <taxon>Metarhizium</taxon>
    </lineage>
</organism>
<feature type="chain" id="PRO_5022834698" description="Heat-labile enterotoxin, A chain" evidence="6">
    <location>
        <begin position="24"/>
        <end position="1145"/>
    </location>
</feature>
<evidence type="ECO:0000313" key="7">
    <source>
        <dbReference type="EMBL" id="TWU78811.1"/>
    </source>
</evidence>
<dbReference type="EMBL" id="SBHS01000001">
    <property type="protein sequence ID" value="TWU78811.1"/>
    <property type="molecule type" value="Genomic_DNA"/>
</dbReference>
<feature type="region of interest" description="Disordered" evidence="5">
    <location>
        <begin position="585"/>
        <end position="604"/>
    </location>
</feature>
<dbReference type="Gene3D" id="1.10.490.40">
    <property type="entry name" value="Diphtheria toxin, translocation domain"/>
    <property type="match status" value="1"/>
</dbReference>
<dbReference type="PRINTS" id="PR00771">
    <property type="entry name" value="ENTEROTOXINA"/>
</dbReference>
<evidence type="ECO:0000256" key="3">
    <source>
        <dbReference type="ARBA" id="ARBA00023026"/>
    </source>
</evidence>
<gene>
    <name evidence="7" type="ORF">ED733_007259</name>
</gene>
<evidence type="ECO:0008006" key="9">
    <source>
        <dbReference type="Google" id="ProtNLM"/>
    </source>
</evidence>
<keyword evidence="4" id="KW-1015">Disulfide bond</keyword>